<proteinExistence type="predicted"/>
<sequence>MGFLVAGEVDEEEDGNRKTGIGVGVEAAAAAEEEASSNEEHEFSELIPSHRNFTPISYPVTNYLIFIQCNAYASKRDALSFILKSILKPSLSSLETCPSISQPKLQNSKPPSPAAYKTLLPN</sequence>
<protein>
    <submittedName>
        <fullName evidence="2">Uncharacterized protein</fullName>
    </submittedName>
</protein>
<reference evidence="2 3" key="1">
    <citation type="journal article" date="2021" name="Hortic Res">
        <title>The domestication of Cucurbita argyrosperma as revealed by the genome of its wild relative.</title>
        <authorList>
            <person name="Barrera-Redondo J."/>
            <person name="Sanchez-de la Vega G."/>
            <person name="Aguirre-Liguori J.A."/>
            <person name="Castellanos-Morales G."/>
            <person name="Gutierrez-Guerrero Y.T."/>
            <person name="Aguirre-Dugua X."/>
            <person name="Aguirre-Planter E."/>
            <person name="Tenaillon M.I."/>
            <person name="Lira-Saade R."/>
            <person name="Eguiarte L.E."/>
        </authorList>
    </citation>
    <scope>NUCLEOTIDE SEQUENCE [LARGE SCALE GENOMIC DNA]</scope>
    <source>
        <strain evidence="2">JBR-2021</strain>
    </source>
</reference>
<organism evidence="2 3">
    <name type="scientific">Cucurbita argyrosperma subsp. sororia</name>
    <dbReference type="NCBI Taxonomy" id="37648"/>
    <lineage>
        <taxon>Eukaryota</taxon>
        <taxon>Viridiplantae</taxon>
        <taxon>Streptophyta</taxon>
        <taxon>Embryophyta</taxon>
        <taxon>Tracheophyta</taxon>
        <taxon>Spermatophyta</taxon>
        <taxon>Magnoliopsida</taxon>
        <taxon>eudicotyledons</taxon>
        <taxon>Gunneridae</taxon>
        <taxon>Pentapetalae</taxon>
        <taxon>rosids</taxon>
        <taxon>fabids</taxon>
        <taxon>Cucurbitales</taxon>
        <taxon>Cucurbitaceae</taxon>
        <taxon>Cucurbiteae</taxon>
        <taxon>Cucurbita</taxon>
    </lineage>
</organism>
<feature type="non-terminal residue" evidence="2">
    <location>
        <position position="1"/>
    </location>
</feature>
<feature type="region of interest" description="Disordered" evidence="1">
    <location>
        <begin position="1"/>
        <end position="22"/>
    </location>
</feature>
<dbReference type="EMBL" id="JAGKQH010000018">
    <property type="protein sequence ID" value="KAG6574263.1"/>
    <property type="molecule type" value="Genomic_DNA"/>
</dbReference>
<feature type="region of interest" description="Disordered" evidence="1">
    <location>
        <begin position="100"/>
        <end position="122"/>
    </location>
</feature>
<evidence type="ECO:0000313" key="2">
    <source>
        <dbReference type="EMBL" id="KAG6574263.1"/>
    </source>
</evidence>
<keyword evidence="3" id="KW-1185">Reference proteome</keyword>
<evidence type="ECO:0000313" key="3">
    <source>
        <dbReference type="Proteomes" id="UP000685013"/>
    </source>
</evidence>
<gene>
    <name evidence="2" type="ORF">SDJN03_28150</name>
</gene>
<name>A0AAV6M398_9ROSI</name>
<dbReference type="AlphaFoldDB" id="A0AAV6M398"/>
<accession>A0AAV6M398</accession>
<comment type="caution">
    <text evidence="2">The sequence shown here is derived from an EMBL/GenBank/DDBJ whole genome shotgun (WGS) entry which is preliminary data.</text>
</comment>
<evidence type="ECO:0000256" key="1">
    <source>
        <dbReference type="SAM" id="MobiDB-lite"/>
    </source>
</evidence>
<dbReference type="Proteomes" id="UP000685013">
    <property type="component" value="Chromosome 18"/>
</dbReference>
<feature type="compositionally biased region" description="Polar residues" evidence="1">
    <location>
        <begin position="100"/>
        <end position="109"/>
    </location>
</feature>